<dbReference type="GO" id="GO:0008168">
    <property type="term" value="F:methyltransferase activity"/>
    <property type="evidence" value="ECO:0007669"/>
    <property type="project" value="UniProtKB-KW"/>
</dbReference>
<keyword evidence="2" id="KW-0808">Transferase</keyword>
<sequence length="383" mass="44143">MERLKKVLEEQLNMDFAGAVISGPRKKGGIEKQRIRPLMKKGELCFQIETFRNHQAFHQNLSKEETILAILEGMREMKQLQIETRQWRITVLAGKKGTLTIKKKAVQSKTEITREHNRKKRYILEEGDAVPFLLDLGVLTKEGRIVRSRMDKFRQINRYLEFVEDVLPALDKEREVTILDFGCGKSYLSFAMYYYLREKMGYDVRIIGLDLKKEVIDHCNRLAEAYGYEKLQFQHGNIADYTGERKIDMVVSLHACDTATDFALQKAVEWEADVILAVPCCQHELNGQIRNETLAPVLKYGLIKERIAALVTDALRAEHLEACGYEAQILEFIEMEHTPKNILIRAVRTGHIKKDQKALENCEAALHVTPSIAGLLKERQRML</sequence>
<evidence type="ECO:0000313" key="3">
    <source>
        <dbReference type="Proteomes" id="UP000434409"/>
    </source>
</evidence>
<accession>A0A6N7V1P7</accession>
<evidence type="ECO:0000313" key="2">
    <source>
        <dbReference type="EMBL" id="MSR93786.1"/>
    </source>
</evidence>
<protein>
    <submittedName>
        <fullName evidence="2">SAM-dependent methyltransferase</fullName>
    </submittedName>
</protein>
<organism evidence="2 3">
    <name type="scientific">Suipraeoptans intestinalis</name>
    <dbReference type="NCBI Taxonomy" id="2606628"/>
    <lineage>
        <taxon>Bacteria</taxon>
        <taxon>Bacillati</taxon>
        <taxon>Bacillota</taxon>
        <taxon>Clostridia</taxon>
        <taxon>Lachnospirales</taxon>
        <taxon>Lachnospiraceae</taxon>
        <taxon>Suipraeoptans</taxon>
    </lineage>
</organism>
<keyword evidence="2" id="KW-0489">Methyltransferase</keyword>
<dbReference type="InterPro" id="IPR025714">
    <property type="entry name" value="Methyltranfer_dom"/>
</dbReference>
<dbReference type="Gene3D" id="3.40.50.150">
    <property type="entry name" value="Vaccinia Virus protein VP39"/>
    <property type="match status" value="1"/>
</dbReference>
<evidence type="ECO:0000259" key="1">
    <source>
        <dbReference type="Pfam" id="PF13679"/>
    </source>
</evidence>
<reference evidence="2 3" key="1">
    <citation type="submission" date="2019-08" db="EMBL/GenBank/DDBJ databases">
        <title>In-depth cultivation of the pig gut microbiome towards novel bacterial diversity and tailored functional studies.</title>
        <authorList>
            <person name="Wylensek D."/>
            <person name="Hitch T.C.A."/>
            <person name="Clavel T."/>
        </authorList>
    </citation>
    <scope>NUCLEOTIDE SEQUENCE [LARGE SCALE GENOMIC DNA]</scope>
    <source>
        <strain evidence="2 3">68-1-5</strain>
    </source>
</reference>
<dbReference type="AlphaFoldDB" id="A0A6N7V1P7"/>
<dbReference type="PANTHER" id="PTHR13369:SF3">
    <property type="entry name" value="METHYLTRANSFERASE DOMAIN-CONTAINING PROTEIN"/>
    <property type="match status" value="1"/>
</dbReference>
<dbReference type="Proteomes" id="UP000434409">
    <property type="component" value="Unassembled WGS sequence"/>
</dbReference>
<dbReference type="RefSeq" id="WP_154476982.1">
    <property type="nucleotide sequence ID" value="NZ_VULY01000018.1"/>
</dbReference>
<dbReference type="SUPFAM" id="SSF53335">
    <property type="entry name" value="S-adenosyl-L-methionine-dependent methyltransferases"/>
    <property type="match status" value="1"/>
</dbReference>
<name>A0A6N7V1P7_9FIRM</name>
<dbReference type="EMBL" id="VULY01000018">
    <property type="protein sequence ID" value="MSR93786.1"/>
    <property type="molecule type" value="Genomic_DNA"/>
</dbReference>
<dbReference type="CDD" id="cd02440">
    <property type="entry name" value="AdoMet_MTases"/>
    <property type="match status" value="1"/>
</dbReference>
<dbReference type="Pfam" id="PF13679">
    <property type="entry name" value="Methyltransf_32"/>
    <property type="match status" value="1"/>
</dbReference>
<keyword evidence="3" id="KW-1185">Reference proteome</keyword>
<feature type="domain" description="Methyltransferase" evidence="1">
    <location>
        <begin position="151"/>
        <end position="287"/>
    </location>
</feature>
<gene>
    <name evidence="2" type="ORF">FYJ34_05790</name>
</gene>
<dbReference type="GO" id="GO:0032259">
    <property type="term" value="P:methylation"/>
    <property type="evidence" value="ECO:0007669"/>
    <property type="project" value="UniProtKB-KW"/>
</dbReference>
<dbReference type="InterPro" id="IPR029063">
    <property type="entry name" value="SAM-dependent_MTases_sf"/>
</dbReference>
<proteinExistence type="predicted"/>
<comment type="caution">
    <text evidence="2">The sequence shown here is derived from an EMBL/GenBank/DDBJ whole genome shotgun (WGS) entry which is preliminary data.</text>
</comment>
<dbReference type="GO" id="GO:0005737">
    <property type="term" value="C:cytoplasm"/>
    <property type="evidence" value="ECO:0007669"/>
    <property type="project" value="TreeGrafter"/>
</dbReference>
<dbReference type="PANTHER" id="PTHR13369">
    <property type="match status" value="1"/>
</dbReference>